<keyword evidence="2" id="KW-1185">Reference proteome</keyword>
<dbReference type="STRING" id="1538463.B0T36_25075"/>
<gene>
    <name evidence="1" type="ORF">B0T46_24080</name>
</gene>
<evidence type="ECO:0000313" key="1">
    <source>
        <dbReference type="EMBL" id="ONM46257.1"/>
    </source>
</evidence>
<dbReference type="Gene3D" id="3.40.50.150">
    <property type="entry name" value="Vaccinia Virus protein VP39"/>
    <property type="match status" value="1"/>
</dbReference>
<dbReference type="EMBL" id="MUMY01000028">
    <property type="protein sequence ID" value="ONM46257.1"/>
    <property type="molecule type" value="Genomic_DNA"/>
</dbReference>
<dbReference type="AlphaFoldDB" id="A0A1V2T9T1"/>
<dbReference type="RefSeq" id="WP_077121328.1">
    <property type="nucleotide sequence ID" value="NZ_LOKT01000026.1"/>
</dbReference>
<dbReference type="Proteomes" id="UP000188836">
    <property type="component" value="Unassembled WGS sequence"/>
</dbReference>
<evidence type="ECO:0000313" key="2">
    <source>
        <dbReference type="Proteomes" id="UP000188836"/>
    </source>
</evidence>
<dbReference type="SUPFAM" id="SSF53335">
    <property type="entry name" value="S-adenosyl-L-methionine-dependent methyltransferases"/>
    <property type="match status" value="1"/>
</dbReference>
<dbReference type="InterPro" id="IPR029063">
    <property type="entry name" value="SAM-dependent_MTases_sf"/>
</dbReference>
<reference evidence="1 2" key="1">
    <citation type="journal article" date="2016" name="Antonie Van Leeuwenhoek">
        <title>Nocardia donostiensis sp. nov., isolated from human respiratory specimens.</title>
        <authorList>
            <person name="Ercibengoa M."/>
            <person name="Bell M."/>
            <person name="Marimon J.M."/>
            <person name="Humrighouse B."/>
            <person name="Klenk H.P."/>
            <person name="Potter G."/>
            <person name="Perez-Trallero E."/>
        </authorList>
    </citation>
    <scope>NUCLEOTIDE SEQUENCE [LARGE SCALE GENOMIC DNA]</scope>
    <source>
        <strain evidence="1 2">X1655</strain>
    </source>
</reference>
<protein>
    <submittedName>
        <fullName evidence="1">Uncharacterized protein</fullName>
    </submittedName>
</protein>
<accession>A0A1V2T9T1</accession>
<sequence>MTGDAVRATLVFLAKSPPGSDLVFTHLPQDFLDGKAFYGSEALYQQYKVKRGLWRFGLDLIEVPDFLAEYGMRVVEQPTAQEISTRYMASVGRNLPVSELEWSVYAERIRDTQRHLNELRQLPVLDP</sequence>
<organism evidence="1 2">
    <name type="scientific">Nocardia donostiensis</name>
    <dbReference type="NCBI Taxonomy" id="1538463"/>
    <lineage>
        <taxon>Bacteria</taxon>
        <taxon>Bacillati</taxon>
        <taxon>Actinomycetota</taxon>
        <taxon>Actinomycetes</taxon>
        <taxon>Mycobacteriales</taxon>
        <taxon>Nocardiaceae</taxon>
        <taxon>Nocardia</taxon>
    </lineage>
</organism>
<comment type="caution">
    <text evidence="1">The sequence shown here is derived from an EMBL/GenBank/DDBJ whole genome shotgun (WGS) entry which is preliminary data.</text>
</comment>
<proteinExistence type="predicted"/>
<name>A0A1V2T9T1_9NOCA</name>